<feature type="transmembrane region" description="Helical" evidence="7">
    <location>
        <begin position="206"/>
        <end position="228"/>
    </location>
</feature>
<feature type="transmembrane region" description="Helical" evidence="7">
    <location>
        <begin position="12"/>
        <end position="33"/>
    </location>
</feature>
<feature type="transmembrane region" description="Helical" evidence="7">
    <location>
        <begin position="243"/>
        <end position="262"/>
    </location>
</feature>
<dbReference type="PANTHER" id="PTHR33048:SF96">
    <property type="entry name" value="INTEGRAL MEMBRANE PROTEIN"/>
    <property type="match status" value="1"/>
</dbReference>
<evidence type="ECO:0000256" key="1">
    <source>
        <dbReference type="ARBA" id="ARBA00004141"/>
    </source>
</evidence>
<organism evidence="9 10">
    <name type="scientific">Cephalotrichum gorgonifer</name>
    <dbReference type="NCBI Taxonomy" id="2041049"/>
    <lineage>
        <taxon>Eukaryota</taxon>
        <taxon>Fungi</taxon>
        <taxon>Dikarya</taxon>
        <taxon>Ascomycota</taxon>
        <taxon>Pezizomycotina</taxon>
        <taxon>Sordariomycetes</taxon>
        <taxon>Hypocreomycetidae</taxon>
        <taxon>Microascales</taxon>
        <taxon>Microascaceae</taxon>
        <taxon>Cephalotrichum</taxon>
    </lineage>
</organism>
<keyword evidence="3 7" id="KW-1133">Transmembrane helix</keyword>
<dbReference type="AlphaFoldDB" id="A0AAE8N3B8"/>
<keyword evidence="10" id="KW-1185">Reference proteome</keyword>
<feature type="transmembrane region" description="Helical" evidence="7">
    <location>
        <begin position="45"/>
        <end position="68"/>
    </location>
</feature>
<feature type="transmembrane region" description="Helical" evidence="7">
    <location>
        <begin position="165"/>
        <end position="194"/>
    </location>
</feature>
<dbReference type="Pfam" id="PF20684">
    <property type="entry name" value="Fung_rhodopsin"/>
    <property type="match status" value="1"/>
</dbReference>
<reference evidence="9" key="1">
    <citation type="submission" date="2018-03" db="EMBL/GenBank/DDBJ databases">
        <authorList>
            <person name="Guldener U."/>
        </authorList>
    </citation>
    <scope>NUCLEOTIDE SEQUENCE</scope>
</reference>
<name>A0AAE8N3B8_9PEZI</name>
<evidence type="ECO:0000256" key="6">
    <source>
        <dbReference type="SAM" id="MobiDB-lite"/>
    </source>
</evidence>
<feature type="domain" description="Rhodopsin" evidence="8">
    <location>
        <begin position="29"/>
        <end position="267"/>
    </location>
</feature>
<evidence type="ECO:0000313" key="10">
    <source>
        <dbReference type="Proteomes" id="UP001187682"/>
    </source>
</evidence>
<feature type="transmembrane region" description="Helical" evidence="7">
    <location>
        <begin position="88"/>
        <end position="115"/>
    </location>
</feature>
<comment type="caution">
    <text evidence="9">The sequence shown here is derived from an EMBL/GenBank/DDBJ whole genome shotgun (WGS) entry which is preliminary data.</text>
</comment>
<keyword evidence="2 7" id="KW-0812">Transmembrane</keyword>
<dbReference type="Proteomes" id="UP001187682">
    <property type="component" value="Unassembled WGS sequence"/>
</dbReference>
<dbReference type="PANTHER" id="PTHR33048">
    <property type="entry name" value="PTH11-LIKE INTEGRAL MEMBRANE PROTEIN (AFU_ORTHOLOGUE AFUA_5G11245)"/>
    <property type="match status" value="1"/>
</dbReference>
<evidence type="ECO:0000256" key="2">
    <source>
        <dbReference type="ARBA" id="ARBA00022692"/>
    </source>
</evidence>
<dbReference type="InterPro" id="IPR049326">
    <property type="entry name" value="Rhodopsin_dom_fungi"/>
</dbReference>
<proteinExistence type="inferred from homology"/>
<dbReference type="GO" id="GO:0016020">
    <property type="term" value="C:membrane"/>
    <property type="evidence" value="ECO:0007669"/>
    <property type="project" value="UniProtKB-SubCell"/>
</dbReference>
<protein>
    <submittedName>
        <fullName evidence="9">Related to integral membrane protein PTH11</fullName>
    </submittedName>
</protein>
<accession>A0AAE8N3B8</accession>
<evidence type="ECO:0000256" key="7">
    <source>
        <dbReference type="SAM" id="Phobius"/>
    </source>
</evidence>
<dbReference type="EMBL" id="ONZQ02000011">
    <property type="protein sequence ID" value="SPO04704.1"/>
    <property type="molecule type" value="Genomic_DNA"/>
</dbReference>
<feature type="region of interest" description="Disordered" evidence="6">
    <location>
        <begin position="300"/>
        <end position="320"/>
    </location>
</feature>
<feature type="compositionally biased region" description="Basic and acidic residues" evidence="6">
    <location>
        <begin position="371"/>
        <end position="390"/>
    </location>
</feature>
<gene>
    <name evidence="9" type="ORF">DNG_07389</name>
</gene>
<evidence type="ECO:0000256" key="5">
    <source>
        <dbReference type="ARBA" id="ARBA00038359"/>
    </source>
</evidence>
<sequence>MADDIPNRGPQLMGINCFFAAAAFLAVLLRSYVRAVIVKRFALDDWLMLTAMVLFEIYCGVSTAGVYHGTGRHHADLEDYEIKNAMHFWWFCYLFYSTTMIASKLSIALFLLRLVVSKAHKWVIYIAMVLGTIAGLTFFFVSTFQCYPVSYFWNRDQEGKCLNPGVIVALAMIYSVFAVVSDLTFVAIPVVLVWNLNMKLKARLSLIPLLSMGCIASAAVIVRFPYLLKLNSDDFLWDTLDTAIWSTVEQGLAITAGSLATVRPLLRIMSIRFGWTSQASNATPGNELWIGRPSRLKSAHREGEQAYGGPGSSIARNTSYHDRKKDLPLTPFEASRDEYGCNVYIGAEGSADPMAKDRIVVTTSHMQSVDQKIRKNESEESLARDRSSSS</sequence>
<keyword evidence="4 7" id="KW-0472">Membrane</keyword>
<evidence type="ECO:0000313" key="9">
    <source>
        <dbReference type="EMBL" id="SPO04704.1"/>
    </source>
</evidence>
<feature type="region of interest" description="Disordered" evidence="6">
    <location>
        <begin position="364"/>
        <end position="390"/>
    </location>
</feature>
<feature type="transmembrane region" description="Helical" evidence="7">
    <location>
        <begin position="122"/>
        <end position="145"/>
    </location>
</feature>
<dbReference type="InterPro" id="IPR052337">
    <property type="entry name" value="SAT4-like"/>
</dbReference>
<comment type="similarity">
    <text evidence="5">Belongs to the SAT4 family.</text>
</comment>
<evidence type="ECO:0000256" key="3">
    <source>
        <dbReference type="ARBA" id="ARBA00022989"/>
    </source>
</evidence>
<evidence type="ECO:0000256" key="4">
    <source>
        <dbReference type="ARBA" id="ARBA00023136"/>
    </source>
</evidence>
<comment type="subcellular location">
    <subcellularLocation>
        <location evidence="1">Membrane</location>
        <topology evidence="1">Multi-pass membrane protein</topology>
    </subcellularLocation>
</comment>
<evidence type="ECO:0000259" key="8">
    <source>
        <dbReference type="Pfam" id="PF20684"/>
    </source>
</evidence>